<feature type="transmembrane region" description="Helical" evidence="4">
    <location>
        <begin position="12"/>
        <end position="34"/>
    </location>
</feature>
<dbReference type="Proteomes" id="UP000179266">
    <property type="component" value="Unassembled WGS sequence"/>
</dbReference>
<dbReference type="InterPro" id="IPR052346">
    <property type="entry name" value="O-mannosyl-transferase_TMTC"/>
</dbReference>
<evidence type="ECO:0000256" key="4">
    <source>
        <dbReference type="SAM" id="Phobius"/>
    </source>
</evidence>
<keyword evidence="4" id="KW-0812">Transmembrane</keyword>
<dbReference type="InterPro" id="IPR011990">
    <property type="entry name" value="TPR-like_helical_dom_sf"/>
</dbReference>
<feature type="repeat" description="TPR" evidence="3">
    <location>
        <begin position="456"/>
        <end position="489"/>
    </location>
</feature>
<dbReference type="Pfam" id="PF13181">
    <property type="entry name" value="TPR_8"/>
    <property type="match status" value="2"/>
</dbReference>
<feature type="repeat" description="TPR" evidence="3">
    <location>
        <begin position="524"/>
        <end position="557"/>
    </location>
</feature>
<organism evidence="5 6">
    <name type="scientific">Candidatus Schekmanbacteria bacterium RBG_13_48_7</name>
    <dbReference type="NCBI Taxonomy" id="1817878"/>
    <lineage>
        <taxon>Bacteria</taxon>
        <taxon>Candidatus Schekmaniibacteriota</taxon>
    </lineage>
</organism>
<dbReference type="EMBL" id="MGDD01000212">
    <property type="protein sequence ID" value="OGL44681.1"/>
    <property type="molecule type" value="Genomic_DNA"/>
</dbReference>
<feature type="repeat" description="TPR" evidence="3">
    <location>
        <begin position="565"/>
        <end position="598"/>
    </location>
</feature>
<keyword evidence="1" id="KW-0677">Repeat</keyword>
<feature type="transmembrane region" description="Helical" evidence="4">
    <location>
        <begin position="254"/>
        <end position="270"/>
    </location>
</feature>
<feature type="transmembrane region" description="Helical" evidence="4">
    <location>
        <begin position="138"/>
        <end position="161"/>
    </location>
</feature>
<keyword evidence="2 3" id="KW-0802">TPR repeat</keyword>
<sequence length="685" mass="79133">MKKQNNYQIPIYIFAVVILTAAVYSNTIHAGFVYDDYFYIVNNPLLQSTSMLKELLTSEYARGYRETAVYRPVANLTYFLNIFIGGMKPHEFHVFNVLLHVIVTVMVFIIAYLLFSSRTAAFIAALCFGLHPVHTESVAWIVGRTELLAALFVLLAFFFYVRQEPAFKISKMIFSLVFYLMALFSKENAVILPLIIIAYDYIVKRIKISVLFKQFFKYYFPYFIMVLVWILVRWVIIGYIVPSGGFRSAGNMNIIERFVTIIRVLGYYVFLQLFPFNLCVDYDFRIESSLLSGSFLISCFILLCCVLYIILYRKKNPEPVFLMLWFFIALVPVSNVIPIGEIVAERFLYLPSVGFHVLLGVLSARLISSRKSTVKRIVASFLIAGLFSGYFYLTFSRNKVWFDSKSLWLNVLKNSPEKTRTQVGIGSVYMEEGDLDKAEKHFQRAIKLNNNVLGVARAWLNCGQIYQDKKQFDDAMNCYEETIKIAPNLYRAYNNLGAVYLAIKQPDKAIIQLSEAIKLEKYDPGVYQNLGNAYQQMGNFQEAITVYEKALNLANQNEEIRMNMVYAMNNWASSFLSNGNFDEAISRYKQAISINPNFEGSYLNLAVVYMRMNKPDQAINLLNSLLNLQPSNEKALEFLFQIYTFKIGDQDQSRQILSKMVKTTISPEKIENFRKLYREKFEIEP</sequence>
<evidence type="ECO:0000256" key="1">
    <source>
        <dbReference type="ARBA" id="ARBA00022737"/>
    </source>
</evidence>
<evidence type="ECO:0000256" key="3">
    <source>
        <dbReference type="PROSITE-ProRule" id="PRU00339"/>
    </source>
</evidence>
<dbReference type="SUPFAM" id="SSF48452">
    <property type="entry name" value="TPR-like"/>
    <property type="match status" value="1"/>
</dbReference>
<feature type="transmembrane region" description="Helical" evidence="4">
    <location>
        <begin position="290"/>
        <end position="311"/>
    </location>
</feature>
<feature type="repeat" description="TPR" evidence="3">
    <location>
        <begin position="599"/>
        <end position="632"/>
    </location>
</feature>
<dbReference type="PROSITE" id="PS50293">
    <property type="entry name" value="TPR_REGION"/>
    <property type="match status" value="4"/>
</dbReference>
<accession>A0A1F7RTB8</accession>
<dbReference type="Pfam" id="PF13424">
    <property type="entry name" value="TPR_12"/>
    <property type="match status" value="2"/>
</dbReference>
<feature type="transmembrane region" description="Helical" evidence="4">
    <location>
        <begin position="68"/>
        <end position="87"/>
    </location>
</feature>
<evidence type="ECO:0000313" key="6">
    <source>
        <dbReference type="Proteomes" id="UP000179266"/>
    </source>
</evidence>
<dbReference type="PANTHER" id="PTHR44227">
    <property type="match status" value="1"/>
</dbReference>
<name>A0A1F7RTB8_9BACT</name>
<feature type="transmembrane region" description="Helical" evidence="4">
    <location>
        <begin position="173"/>
        <end position="199"/>
    </location>
</feature>
<protein>
    <submittedName>
        <fullName evidence="5">Uncharacterized protein</fullName>
    </submittedName>
</protein>
<feature type="transmembrane region" description="Helical" evidence="4">
    <location>
        <begin position="346"/>
        <end position="365"/>
    </location>
</feature>
<dbReference type="Gene3D" id="1.25.40.10">
    <property type="entry name" value="Tetratricopeptide repeat domain"/>
    <property type="match status" value="1"/>
</dbReference>
<dbReference type="PANTHER" id="PTHR44227:SF3">
    <property type="entry name" value="PROTEIN O-MANNOSYL-TRANSFERASE TMTC4"/>
    <property type="match status" value="1"/>
</dbReference>
<gene>
    <name evidence="5" type="ORF">A2161_16170</name>
</gene>
<proteinExistence type="predicted"/>
<reference evidence="5 6" key="1">
    <citation type="journal article" date="2016" name="Nat. Commun.">
        <title>Thousands of microbial genomes shed light on interconnected biogeochemical processes in an aquifer system.</title>
        <authorList>
            <person name="Anantharaman K."/>
            <person name="Brown C.T."/>
            <person name="Hug L.A."/>
            <person name="Sharon I."/>
            <person name="Castelle C.J."/>
            <person name="Probst A.J."/>
            <person name="Thomas B.C."/>
            <person name="Singh A."/>
            <person name="Wilkins M.J."/>
            <person name="Karaoz U."/>
            <person name="Brodie E.L."/>
            <person name="Williams K.H."/>
            <person name="Hubbard S.S."/>
            <person name="Banfield J.F."/>
        </authorList>
    </citation>
    <scope>NUCLEOTIDE SEQUENCE [LARGE SCALE GENOMIC DNA]</scope>
</reference>
<dbReference type="SMART" id="SM00028">
    <property type="entry name" value="TPR"/>
    <property type="match status" value="6"/>
</dbReference>
<feature type="repeat" description="TPR" evidence="3">
    <location>
        <begin position="490"/>
        <end position="523"/>
    </location>
</feature>
<comment type="caution">
    <text evidence="5">The sequence shown here is derived from an EMBL/GenBank/DDBJ whole genome shotgun (WGS) entry which is preliminary data.</text>
</comment>
<feature type="transmembrane region" description="Helical" evidence="4">
    <location>
        <begin position="320"/>
        <end position="340"/>
    </location>
</feature>
<dbReference type="PROSITE" id="PS50005">
    <property type="entry name" value="TPR"/>
    <property type="match status" value="6"/>
</dbReference>
<dbReference type="InterPro" id="IPR019734">
    <property type="entry name" value="TPR_rpt"/>
</dbReference>
<feature type="transmembrane region" description="Helical" evidence="4">
    <location>
        <begin position="94"/>
        <end position="115"/>
    </location>
</feature>
<evidence type="ECO:0000256" key="2">
    <source>
        <dbReference type="ARBA" id="ARBA00022803"/>
    </source>
</evidence>
<feature type="transmembrane region" description="Helical" evidence="4">
    <location>
        <begin position="377"/>
        <end position="395"/>
    </location>
</feature>
<feature type="repeat" description="TPR" evidence="3">
    <location>
        <begin position="419"/>
        <end position="452"/>
    </location>
</feature>
<keyword evidence="4" id="KW-0472">Membrane</keyword>
<feature type="transmembrane region" description="Helical" evidence="4">
    <location>
        <begin position="219"/>
        <end position="242"/>
    </location>
</feature>
<keyword evidence="4" id="KW-1133">Transmembrane helix</keyword>
<dbReference type="AlphaFoldDB" id="A0A1F7RTB8"/>
<evidence type="ECO:0000313" key="5">
    <source>
        <dbReference type="EMBL" id="OGL44681.1"/>
    </source>
</evidence>